<dbReference type="PANTHER" id="PTHR46791">
    <property type="entry name" value="EXPRESSED PROTEIN"/>
    <property type="match status" value="1"/>
</dbReference>
<evidence type="ECO:0000259" key="1">
    <source>
        <dbReference type="Pfam" id="PF24764"/>
    </source>
</evidence>
<accession>A0ABD1E3K8</accession>
<dbReference type="InterPro" id="IPR058913">
    <property type="entry name" value="Integrase_dom_put"/>
</dbReference>
<dbReference type="Pfam" id="PF24764">
    <property type="entry name" value="rva_4"/>
    <property type="match status" value="1"/>
</dbReference>
<evidence type="ECO:0000313" key="3">
    <source>
        <dbReference type="Proteomes" id="UP001566132"/>
    </source>
</evidence>
<dbReference type="PANTHER" id="PTHR46791:SF4">
    <property type="match status" value="1"/>
</dbReference>
<feature type="domain" description="Integrase core" evidence="1">
    <location>
        <begin position="205"/>
        <end position="253"/>
    </location>
</feature>
<gene>
    <name evidence="2" type="ORF">ABEB36_014180</name>
</gene>
<dbReference type="Proteomes" id="UP001566132">
    <property type="component" value="Unassembled WGS sequence"/>
</dbReference>
<protein>
    <recommendedName>
        <fullName evidence="1">Integrase core domain-containing protein</fullName>
    </recommendedName>
</protein>
<organism evidence="2 3">
    <name type="scientific">Hypothenemus hampei</name>
    <name type="common">Coffee berry borer</name>
    <dbReference type="NCBI Taxonomy" id="57062"/>
    <lineage>
        <taxon>Eukaryota</taxon>
        <taxon>Metazoa</taxon>
        <taxon>Ecdysozoa</taxon>
        <taxon>Arthropoda</taxon>
        <taxon>Hexapoda</taxon>
        <taxon>Insecta</taxon>
        <taxon>Pterygota</taxon>
        <taxon>Neoptera</taxon>
        <taxon>Endopterygota</taxon>
        <taxon>Coleoptera</taxon>
        <taxon>Polyphaga</taxon>
        <taxon>Cucujiformia</taxon>
        <taxon>Curculionidae</taxon>
        <taxon>Scolytinae</taxon>
        <taxon>Hypothenemus</taxon>
    </lineage>
</organism>
<dbReference type="EMBL" id="JBDJPC010000012">
    <property type="protein sequence ID" value="KAL1489247.1"/>
    <property type="molecule type" value="Genomic_DNA"/>
</dbReference>
<reference evidence="2 3" key="1">
    <citation type="submission" date="2024-05" db="EMBL/GenBank/DDBJ databases">
        <title>Genetic variation in Jamaican populations of the coffee berry borer (Hypothenemus hampei).</title>
        <authorList>
            <person name="Errbii M."/>
            <person name="Myrie A."/>
        </authorList>
    </citation>
    <scope>NUCLEOTIDE SEQUENCE [LARGE SCALE GENOMIC DNA]</scope>
    <source>
        <strain evidence="2">JA-Hopewell-2020-01-JO</strain>
        <tissue evidence="2">Whole body</tissue>
    </source>
</reference>
<comment type="caution">
    <text evidence="2">The sequence shown here is derived from an EMBL/GenBank/DDBJ whole genome shotgun (WGS) entry which is preliminary data.</text>
</comment>
<proteinExistence type="predicted"/>
<sequence length="329" mass="38713">MEYFQELISDYQECYRRQFDLNIILVEENLITLEDHCFILNRLLTNVDNDLLQEKFQNLHSMEWQLHSILQNLFDAQHPGYVTTTVRNDGVGRPKLDITAEQISFLRNMGSSWTNISNTLGVSRRTLFRYREMFNLREEFITDEQLRISIQEILNITTNAGEVYILGALMAKGYNIPRWRVRDCLYALHGVGRAMRSRKTIVRRVYRVKGSNYLWHMDSNHKLVTFRFIFHGCFDGYSRMIIYLECKSNNKNEELYGVDEHGPLPVLETDNNVVIPAINIELTPQQYEEIENAVPNPLLEDNNYGVTHYLTVRRIVQNILNQNLELLLD</sequence>
<evidence type="ECO:0000313" key="2">
    <source>
        <dbReference type="EMBL" id="KAL1489247.1"/>
    </source>
</evidence>
<dbReference type="AlphaFoldDB" id="A0ABD1E3K8"/>
<name>A0ABD1E3K8_HYPHA</name>
<keyword evidence="3" id="KW-1185">Reference proteome</keyword>